<evidence type="ECO:0000313" key="1">
    <source>
        <dbReference type="EMBL" id="CAD0106651.1"/>
    </source>
</evidence>
<sequence>MALITDLPPEVRLKIYEFLLVDPIRDGLRITLTFDPLDSTKKTWARARCVQSDQPHKEGHSAHPCQIDVSPFTLHHLNFTDLLSLASANKTLYLEVSQTMYNNSDLTYSFGQLPPAAKVLKSSSAFTPLGRYFDQHSSMTCAMLISLVIHDGPAIMTPRDTKTIVDLVNFRLPNLRVFGYQIDADTAVSRSELSRGSYRRISRSFRIL</sequence>
<proteinExistence type="predicted"/>
<accession>A0A9N8PQ00</accession>
<protein>
    <submittedName>
        <fullName evidence="1">Uncharacterized protein</fullName>
    </submittedName>
</protein>
<dbReference type="EMBL" id="CAINUL010000001">
    <property type="protein sequence ID" value="CAD0106651.1"/>
    <property type="molecule type" value="Genomic_DNA"/>
</dbReference>
<comment type="caution">
    <text evidence="1">The sequence shown here is derived from an EMBL/GenBank/DDBJ whole genome shotgun (WGS) entry which is preliminary data.</text>
</comment>
<organism evidence="1 2">
    <name type="scientific">Aureobasidium uvarum</name>
    <dbReference type="NCBI Taxonomy" id="2773716"/>
    <lineage>
        <taxon>Eukaryota</taxon>
        <taxon>Fungi</taxon>
        <taxon>Dikarya</taxon>
        <taxon>Ascomycota</taxon>
        <taxon>Pezizomycotina</taxon>
        <taxon>Dothideomycetes</taxon>
        <taxon>Dothideomycetidae</taxon>
        <taxon>Dothideales</taxon>
        <taxon>Saccotheciaceae</taxon>
        <taxon>Aureobasidium</taxon>
    </lineage>
</organism>
<dbReference type="OrthoDB" id="3916320at2759"/>
<evidence type="ECO:0000313" key="2">
    <source>
        <dbReference type="Proteomes" id="UP000745764"/>
    </source>
</evidence>
<name>A0A9N8PQ00_9PEZI</name>
<gene>
    <name evidence="1" type="ORF">AWRI4620_LOCUS906</name>
</gene>
<dbReference type="AlphaFoldDB" id="A0A9N8PQ00"/>
<dbReference type="Proteomes" id="UP000745764">
    <property type="component" value="Unassembled WGS sequence"/>
</dbReference>
<reference evidence="1" key="1">
    <citation type="submission" date="2020-06" db="EMBL/GenBank/DDBJ databases">
        <authorList>
            <person name="Onetto C."/>
        </authorList>
    </citation>
    <scope>NUCLEOTIDE SEQUENCE</scope>
</reference>
<keyword evidence="2" id="KW-1185">Reference proteome</keyword>